<dbReference type="InterPro" id="IPR011990">
    <property type="entry name" value="TPR-like_helical_dom_sf"/>
</dbReference>
<dbReference type="Gene3D" id="1.25.40.10">
    <property type="entry name" value="Tetratricopeptide repeat domain"/>
    <property type="match status" value="1"/>
</dbReference>
<dbReference type="EMBL" id="QKYT01000729">
    <property type="protein sequence ID" value="RIA81898.1"/>
    <property type="molecule type" value="Genomic_DNA"/>
</dbReference>
<gene>
    <name evidence="1" type="ORF">C1645_836208</name>
</gene>
<organism evidence="1 2">
    <name type="scientific">Glomus cerebriforme</name>
    <dbReference type="NCBI Taxonomy" id="658196"/>
    <lineage>
        <taxon>Eukaryota</taxon>
        <taxon>Fungi</taxon>
        <taxon>Fungi incertae sedis</taxon>
        <taxon>Mucoromycota</taxon>
        <taxon>Glomeromycotina</taxon>
        <taxon>Glomeromycetes</taxon>
        <taxon>Glomerales</taxon>
        <taxon>Glomeraceae</taxon>
        <taxon>Glomus</taxon>
    </lineage>
</organism>
<accession>A0A397S7D3</accession>
<dbReference type="Proteomes" id="UP000265703">
    <property type="component" value="Unassembled WGS sequence"/>
</dbReference>
<protein>
    <submittedName>
        <fullName evidence="1">Uncharacterized protein</fullName>
    </submittedName>
</protein>
<name>A0A397S7D3_9GLOM</name>
<proteinExistence type="predicted"/>
<comment type="caution">
    <text evidence="1">The sequence shown here is derived from an EMBL/GenBank/DDBJ whole genome shotgun (WGS) entry which is preliminary data.</text>
</comment>
<dbReference type="AlphaFoldDB" id="A0A397S7D3"/>
<sequence>MATKKGDDNAQFNLGKCYEYRKGVDKDEKKVLLKKKIEMLNLTLDIIMSNISTSGN</sequence>
<reference evidence="1 2" key="1">
    <citation type="submission" date="2018-06" db="EMBL/GenBank/DDBJ databases">
        <title>Comparative genomics reveals the genomic features of Rhizophagus irregularis, R. cerebriforme, R. diaphanum and Gigaspora rosea, and their symbiotic lifestyle signature.</title>
        <authorList>
            <person name="Morin E."/>
            <person name="San Clemente H."/>
            <person name="Chen E.C.H."/>
            <person name="De La Providencia I."/>
            <person name="Hainaut M."/>
            <person name="Kuo A."/>
            <person name="Kohler A."/>
            <person name="Murat C."/>
            <person name="Tang N."/>
            <person name="Roy S."/>
            <person name="Loubradou J."/>
            <person name="Henrissat B."/>
            <person name="Grigoriev I.V."/>
            <person name="Corradi N."/>
            <person name="Roux C."/>
            <person name="Martin F.M."/>
        </authorList>
    </citation>
    <scope>NUCLEOTIDE SEQUENCE [LARGE SCALE GENOMIC DNA]</scope>
    <source>
        <strain evidence="1 2">DAOM 227022</strain>
    </source>
</reference>
<evidence type="ECO:0000313" key="2">
    <source>
        <dbReference type="Proteomes" id="UP000265703"/>
    </source>
</evidence>
<keyword evidence="2" id="KW-1185">Reference proteome</keyword>
<evidence type="ECO:0000313" key="1">
    <source>
        <dbReference type="EMBL" id="RIA81898.1"/>
    </source>
</evidence>